<gene>
    <name evidence="1" type="ORF">SDC9_80634</name>
</gene>
<sequence length="37" mass="4208">MKMEIGLRFIEESVSEAEQSIFVEMVLTKGVSIAYNK</sequence>
<accession>A0A644Z5P7</accession>
<dbReference type="AlphaFoldDB" id="A0A644Z5P7"/>
<proteinExistence type="predicted"/>
<comment type="caution">
    <text evidence="1">The sequence shown here is derived from an EMBL/GenBank/DDBJ whole genome shotgun (WGS) entry which is preliminary data.</text>
</comment>
<dbReference type="EMBL" id="VSSQ01006855">
    <property type="protein sequence ID" value="MPM34053.1"/>
    <property type="molecule type" value="Genomic_DNA"/>
</dbReference>
<protein>
    <submittedName>
        <fullName evidence="1">Uncharacterized protein</fullName>
    </submittedName>
</protein>
<reference evidence="1" key="1">
    <citation type="submission" date="2019-08" db="EMBL/GenBank/DDBJ databases">
        <authorList>
            <person name="Kucharzyk K."/>
            <person name="Murdoch R.W."/>
            <person name="Higgins S."/>
            <person name="Loffler F."/>
        </authorList>
    </citation>
    <scope>NUCLEOTIDE SEQUENCE</scope>
</reference>
<organism evidence="1">
    <name type="scientific">bioreactor metagenome</name>
    <dbReference type="NCBI Taxonomy" id="1076179"/>
    <lineage>
        <taxon>unclassified sequences</taxon>
        <taxon>metagenomes</taxon>
        <taxon>ecological metagenomes</taxon>
    </lineage>
</organism>
<evidence type="ECO:0000313" key="1">
    <source>
        <dbReference type="EMBL" id="MPM34053.1"/>
    </source>
</evidence>
<name>A0A644Z5P7_9ZZZZ</name>